<accession>A0A934S7L8</accession>
<evidence type="ECO:0008006" key="4">
    <source>
        <dbReference type="Google" id="ProtNLM"/>
    </source>
</evidence>
<dbReference type="GO" id="GO:0015074">
    <property type="term" value="P:DNA integration"/>
    <property type="evidence" value="ECO:0007669"/>
    <property type="project" value="InterPro"/>
</dbReference>
<dbReference type="Gene3D" id="1.10.443.10">
    <property type="entry name" value="Intergrase catalytic core"/>
    <property type="match status" value="1"/>
</dbReference>
<evidence type="ECO:0000313" key="3">
    <source>
        <dbReference type="Proteomes" id="UP000603141"/>
    </source>
</evidence>
<dbReference type="AlphaFoldDB" id="A0A934S7L8"/>
<name>A0A934S7L8_9BACT</name>
<organism evidence="2 3">
    <name type="scientific">Luteolibacter pohnpeiensis</name>
    <dbReference type="NCBI Taxonomy" id="454153"/>
    <lineage>
        <taxon>Bacteria</taxon>
        <taxon>Pseudomonadati</taxon>
        <taxon>Verrucomicrobiota</taxon>
        <taxon>Verrucomicrobiia</taxon>
        <taxon>Verrucomicrobiales</taxon>
        <taxon>Verrucomicrobiaceae</taxon>
        <taxon>Luteolibacter</taxon>
    </lineage>
</organism>
<evidence type="ECO:0000313" key="2">
    <source>
        <dbReference type="EMBL" id="MBK1884171.1"/>
    </source>
</evidence>
<keyword evidence="3" id="KW-1185">Reference proteome</keyword>
<dbReference type="GO" id="GO:0003677">
    <property type="term" value="F:DNA binding"/>
    <property type="evidence" value="ECO:0007669"/>
    <property type="project" value="InterPro"/>
</dbReference>
<dbReference type="GO" id="GO:0006310">
    <property type="term" value="P:DNA recombination"/>
    <property type="evidence" value="ECO:0007669"/>
    <property type="project" value="UniProtKB-KW"/>
</dbReference>
<gene>
    <name evidence="2" type="ORF">JIN85_17255</name>
</gene>
<dbReference type="InterPro" id="IPR011010">
    <property type="entry name" value="DNA_brk_join_enz"/>
</dbReference>
<proteinExistence type="predicted"/>
<sequence>MSAKRKSFKVGRGNSFLTVYPWTHPRTGADRWRYAWRENENSSWRYVTCRSKKEAEQSAWDKLGEIDSGDIQWSTLSREAQRFLEEVHRLTEPSDWPAVLTFLESRKRSSEIVSSVQRFMNWKVESAGEETRSLANLRRVLEPMARNFAGSSIIDISPAELKTWWDGRVAGLAKKTRNDVRGALVSFWNWAVLEGIHPKESTPADRLPRVEVGHGERRVLTPREFMQLAEAIVEEWRPWLVLGAFCGLRPEEIAPTRRKGFSKSGKRGLLREEIDFRFKVIHLPAEVSKVATPRKVPLCDAALAWLEWAGVEEGQTGPVCMRNPSEEEETKRLGKVVFKTGWPQDVLRHSYGSFRNSLIRNLPQVAEEMGTSETMLRRHYHNPRTKEEGEAWFEMRPKVIRYDPMESTLDSENKKSGVR</sequence>
<evidence type="ECO:0000256" key="1">
    <source>
        <dbReference type="ARBA" id="ARBA00023172"/>
    </source>
</evidence>
<dbReference type="EMBL" id="JAENIJ010000037">
    <property type="protein sequence ID" value="MBK1884171.1"/>
    <property type="molecule type" value="Genomic_DNA"/>
</dbReference>
<reference evidence="2" key="1">
    <citation type="submission" date="2021-01" db="EMBL/GenBank/DDBJ databases">
        <title>Modified the classification status of verrucomicrobia.</title>
        <authorList>
            <person name="Feng X."/>
        </authorList>
    </citation>
    <scope>NUCLEOTIDE SEQUENCE</scope>
    <source>
        <strain evidence="2">KCTC 22041</strain>
    </source>
</reference>
<dbReference type="InterPro" id="IPR013762">
    <property type="entry name" value="Integrase-like_cat_sf"/>
</dbReference>
<protein>
    <recommendedName>
        <fullName evidence="4">Core-binding (CB) domain-containing protein</fullName>
    </recommendedName>
</protein>
<dbReference type="Proteomes" id="UP000603141">
    <property type="component" value="Unassembled WGS sequence"/>
</dbReference>
<comment type="caution">
    <text evidence="2">The sequence shown here is derived from an EMBL/GenBank/DDBJ whole genome shotgun (WGS) entry which is preliminary data.</text>
</comment>
<dbReference type="RefSeq" id="WP_200273113.1">
    <property type="nucleotide sequence ID" value="NZ_JAENIJ010000037.1"/>
</dbReference>
<keyword evidence="1" id="KW-0233">DNA recombination</keyword>
<dbReference type="SUPFAM" id="SSF56349">
    <property type="entry name" value="DNA breaking-rejoining enzymes"/>
    <property type="match status" value="1"/>
</dbReference>